<evidence type="ECO:0000256" key="1">
    <source>
        <dbReference type="ARBA" id="ARBA00009211"/>
    </source>
</evidence>
<name>A0A7C4D7E5_STAMA</name>
<organism evidence="4">
    <name type="scientific">Staphylothermus marinus</name>
    <dbReference type="NCBI Taxonomy" id="2280"/>
    <lineage>
        <taxon>Archaea</taxon>
        <taxon>Thermoproteota</taxon>
        <taxon>Thermoprotei</taxon>
        <taxon>Desulfurococcales</taxon>
        <taxon>Desulfurococcaceae</taxon>
        <taxon>Staphylothermus</taxon>
    </lineage>
</organism>
<dbReference type="InterPro" id="IPR042239">
    <property type="entry name" value="Nop_C"/>
</dbReference>
<accession>A0A7C4D7E5</accession>
<dbReference type="SMART" id="SM00931">
    <property type="entry name" value="NOSIC"/>
    <property type="match status" value="1"/>
</dbReference>
<keyword evidence="4" id="KW-0687">Ribonucleoprotein</keyword>
<dbReference type="Pfam" id="PF01798">
    <property type="entry name" value="Nop"/>
    <property type="match status" value="1"/>
</dbReference>
<feature type="compositionally biased region" description="Basic residues" evidence="2">
    <location>
        <begin position="394"/>
        <end position="403"/>
    </location>
</feature>
<dbReference type="Pfam" id="PF21572">
    <property type="entry name" value="Nop5_56-rel_N_Arc"/>
    <property type="match status" value="1"/>
</dbReference>
<comment type="caution">
    <text evidence="4">The sequence shown here is derived from an EMBL/GenBank/DDBJ whole genome shotgun (WGS) entry which is preliminary data.</text>
</comment>
<sequence length="403" mass="45862">MKKAYLAESVVGIFVFNDNGDLITKSLAPFDLDNNVEYLLALERGDETQQIREILEYLKKEGYDTVVVESETTGKIVSNYGLKPIIEPNHLGMIKLREKLVEFAIENNFAKDSNEFYRKLHDIMLELTRRKLRKEAAKRDLLAVQAIRAIDDIDKTINLYMARLREWYSIHFPELDDLVKEHEEYAKLVYEIGHRSNYTVDKIVELGFSRELAEKIVNSANNSIGAELSDFDIEYIKTLAGIIIDLYNLRRTLDNYIDAVMKEVAPNVTALVGSKLGARLLSLAGDLETLAKLPASTIQVLGAEKALFRALRTGGKPPKHGVIFQYPAVHKSPRWQRGKIARALAAKLAIAAKIDFFTGRFTGDKLVKELEKRIEEIKQLYPKPPPRKETPREFKRKGKKSEG</sequence>
<dbReference type="InterPro" id="IPR002687">
    <property type="entry name" value="Nop_dom"/>
</dbReference>
<dbReference type="GO" id="GO:0030515">
    <property type="term" value="F:snoRNA binding"/>
    <property type="evidence" value="ECO:0007669"/>
    <property type="project" value="InterPro"/>
</dbReference>
<dbReference type="Gene3D" id="1.10.287.660">
    <property type="entry name" value="Helix hairpin bin"/>
    <property type="match status" value="1"/>
</dbReference>
<dbReference type="PROSITE" id="PS51358">
    <property type="entry name" value="NOP"/>
    <property type="match status" value="1"/>
</dbReference>
<dbReference type="GO" id="GO:0031428">
    <property type="term" value="C:box C/D methylation guide snoRNP complex"/>
    <property type="evidence" value="ECO:0007669"/>
    <property type="project" value="InterPro"/>
</dbReference>
<evidence type="ECO:0000313" key="4">
    <source>
        <dbReference type="EMBL" id="HGM58012.1"/>
    </source>
</evidence>
<dbReference type="Gene3D" id="3.30.420.220">
    <property type="match status" value="1"/>
</dbReference>
<dbReference type="FunFam" id="1.10.246.90:FF:000007">
    <property type="entry name" value="Pre mRNA splicing protein"/>
    <property type="match status" value="1"/>
</dbReference>
<dbReference type="InterPro" id="IPR029012">
    <property type="entry name" value="Helix_hairpin_bin_sf"/>
</dbReference>
<dbReference type="AlphaFoldDB" id="A0A7C4D7E5"/>
<feature type="region of interest" description="Disordered" evidence="2">
    <location>
        <begin position="378"/>
        <end position="403"/>
    </location>
</feature>
<gene>
    <name evidence="5" type="ORF">ENT92_03015</name>
    <name evidence="4" type="ORF">ENU14_00240</name>
</gene>
<evidence type="ECO:0000256" key="2">
    <source>
        <dbReference type="SAM" id="MobiDB-lite"/>
    </source>
</evidence>
<protein>
    <submittedName>
        <fullName evidence="4">C/D box methylation guide ribonucleoprotein complex aNOP56 subunit</fullName>
    </submittedName>
</protein>
<dbReference type="Gene3D" id="1.10.246.90">
    <property type="entry name" value="Nop domain"/>
    <property type="match status" value="1"/>
</dbReference>
<proteinExistence type="inferred from homology"/>
<dbReference type="InterPro" id="IPR045056">
    <property type="entry name" value="Nop56/Nop58"/>
</dbReference>
<evidence type="ECO:0000259" key="3">
    <source>
        <dbReference type="PROSITE" id="PS51358"/>
    </source>
</evidence>
<dbReference type="PANTHER" id="PTHR10894:SF0">
    <property type="entry name" value="NUCLEOLAR PROTEIN 56"/>
    <property type="match status" value="1"/>
</dbReference>
<dbReference type="InterPro" id="IPR036070">
    <property type="entry name" value="Nop_dom_sf"/>
</dbReference>
<dbReference type="Gene3D" id="1.10.150.460">
    <property type="match status" value="1"/>
</dbReference>
<reference evidence="4" key="1">
    <citation type="journal article" date="2020" name="mSystems">
        <title>Genome- and Community-Level Interaction Insights into Carbon Utilization and Element Cycling Functions of Hydrothermarchaeota in Hydrothermal Sediment.</title>
        <authorList>
            <person name="Zhou Z."/>
            <person name="Liu Y."/>
            <person name="Xu W."/>
            <person name="Pan J."/>
            <person name="Luo Z.H."/>
            <person name="Li M."/>
        </authorList>
    </citation>
    <scope>NUCLEOTIDE SEQUENCE [LARGE SCALE GENOMIC DNA]</scope>
    <source>
        <strain evidence="5">SpSt-622</strain>
        <strain evidence="4">SpSt-642</strain>
    </source>
</reference>
<dbReference type="EMBL" id="DTBJ01000004">
    <property type="protein sequence ID" value="HGM58012.1"/>
    <property type="molecule type" value="Genomic_DNA"/>
</dbReference>
<dbReference type="EMBL" id="DTAN01000117">
    <property type="protein sequence ID" value="HGU65169.1"/>
    <property type="molecule type" value="Genomic_DNA"/>
</dbReference>
<dbReference type="NCBIfam" id="NF011121">
    <property type="entry name" value="PRK14552.1"/>
    <property type="match status" value="1"/>
</dbReference>
<dbReference type="PANTHER" id="PTHR10894">
    <property type="entry name" value="NUCLEOLAR PROTEIN 5 NUCLEOLAR PROTEIN NOP5 NOP58"/>
    <property type="match status" value="1"/>
</dbReference>
<dbReference type="SUPFAM" id="SSF89124">
    <property type="entry name" value="Nop domain"/>
    <property type="match status" value="1"/>
</dbReference>
<evidence type="ECO:0000313" key="5">
    <source>
        <dbReference type="EMBL" id="HGU65169.1"/>
    </source>
</evidence>
<comment type="similarity">
    <text evidence="1">Belongs to the NOP5/NOP56 family.</text>
</comment>
<dbReference type="InterPro" id="IPR048896">
    <property type="entry name" value="Nop5_56-rel_N"/>
</dbReference>
<feature type="domain" description="Nop" evidence="3">
    <location>
        <begin position="264"/>
        <end position="379"/>
    </location>
</feature>
<dbReference type="InterPro" id="IPR012976">
    <property type="entry name" value="NOSIC"/>
</dbReference>
<dbReference type="InterPro" id="IPR047099">
    <property type="entry name" value="Nop5_N_sf"/>
</dbReference>